<dbReference type="Pfam" id="PF00069">
    <property type="entry name" value="Pkinase"/>
    <property type="match status" value="1"/>
</dbReference>
<feature type="binding site" evidence="5">
    <location>
        <position position="44"/>
    </location>
    <ligand>
        <name>ATP</name>
        <dbReference type="ChEBI" id="CHEBI:30616"/>
    </ligand>
</feature>
<dbReference type="EMBL" id="SDPU01000021">
    <property type="protein sequence ID" value="RYU12286.1"/>
    <property type="molecule type" value="Genomic_DNA"/>
</dbReference>
<comment type="caution">
    <text evidence="9">The sequence shown here is derived from an EMBL/GenBank/DDBJ whole genome shotgun (WGS) entry which is preliminary data.</text>
</comment>
<name>A0A4V1Z1W1_9ACTN</name>
<keyword evidence="7" id="KW-0812">Transmembrane</keyword>
<dbReference type="CDD" id="cd14014">
    <property type="entry name" value="STKc_PknB_like"/>
    <property type="match status" value="1"/>
</dbReference>
<feature type="region of interest" description="Disordered" evidence="6">
    <location>
        <begin position="327"/>
        <end position="350"/>
    </location>
</feature>
<evidence type="ECO:0000256" key="3">
    <source>
        <dbReference type="ARBA" id="ARBA00022777"/>
    </source>
</evidence>
<feature type="transmembrane region" description="Helical" evidence="7">
    <location>
        <begin position="498"/>
        <end position="520"/>
    </location>
</feature>
<keyword evidence="4 5" id="KW-0067">ATP-binding</keyword>
<dbReference type="InterPro" id="IPR000719">
    <property type="entry name" value="Prot_kinase_dom"/>
</dbReference>
<evidence type="ECO:0000256" key="1">
    <source>
        <dbReference type="ARBA" id="ARBA00022679"/>
    </source>
</evidence>
<dbReference type="AlphaFoldDB" id="A0A4V1Z1W1"/>
<keyword evidence="10" id="KW-1185">Reference proteome</keyword>
<dbReference type="GO" id="GO:0005524">
    <property type="term" value="F:ATP binding"/>
    <property type="evidence" value="ECO:0007669"/>
    <property type="project" value="UniProtKB-UniRule"/>
</dbReference>
<organism evidence="9 10">
    <name type="scientific">Nocardioides iriomotensis</name>
    <dbReference type="NCBI Taxonomy" id="715784"/>
    <lineage>
        <taxon>Bacteria</taxon>
        <taxon>Bacillati</taxon>
        <taxon>Actinomycetota</taxon>
        <taxon>Actinomycetes</taxon>
        <taxon>Propionibacteriales</taxon>
        <taxon>Nocardioidaceae</taxon>
        <taxon>Nocardioides</taxon>
    </lineage>
</organism>
<evidence type="ECO:0000256" key="2">
    <source>
        <dbReference type="ARBA" id="ARBA00022741"/>
    </source>
</evidence>
<evidence type="ECO:0000313" key="10">
    <source>
        <dbReference type="Proteomes" id="UP000291189"/>
    </source>
</evidence>
<evidence type="ECO:0000313" key="9">
    <source>
        <dbReference type="EMBL" id="RYU12286.1"/>
    </source>
</evidence>
<dbReference type="SUPFAM" id="SSF56112">
    <property type="entry name" value="Protein kinase-like (PK-like)"/>
    <property type="match status" value="1"/>
</dbReference>
<protein>
    <submittedName>
        <fullName evidence="9">Serine/threonine protein kinase</fullName>
    </submittedName>
</protein>
<accession>A0A4V1Z1W1</accession>
<evidence type="ECO:0000256" key="4">
    <source>
        <dbReference type="ARBA" id="ARBA00022840"/>
    </source>
</evidence>
<reference evidence="9 10" key="1">
    <citation type="submission" date="2019-01" db="EMBL/GenBank/DDBJ databases">
        <title>Nocardioides guangzhouensis sp. nov., an actinobacterium isolated from soil.</title>
        <authorList>
            <person name="Fu Y."/>
            <person name="Cai Y."/>
            <person name="Lin Z."/>
            <person name="Chen P."/>
        </authorList>
    </citation>
    <scope>NUCLEOTIDE SEQUENCE [LARGE SCALE GENOMIC DNA]</scope>
    <source>
        <strain evidence="9 10">NBRC 105384</strain>
    </source>
</reference>
<feature type="compositionally biased region" description="Low complexity" evidence="6">
    <location>
        <begin position="328"/>
        <end position="343"/>
    </location>
</feature>
<dbReference type="OrthoDB" id="9762169at2"/>
<dbReference type="PROSITE" id="PS00107">
    <property type="entry name" value="PROTEIN_KINASE_ATP"/>
    <property type="match status" value="1"/>
</dbReference>
<feature type="transmembrane region" description="Helical" evidence="7">
    <location>
        <begin position="460"/>
        <end position="478"/>
    </location>
</feature>
<keyword evidence="1" id="KW-0808">Transferase</keyword>
<dbReference type="InterPro" id="IPR011009">
    <property type="entry name" value="Kinase-like_dom_sf"/>
</dbReference>
<evidence type="ECO:0000256" key="7">
    <source>
        <dbReference type="SAM" id="Phobius"/>
    </source>
</evidence>
<keyword evidence="7" id="KW-0472">Membrane</keyword>
<feature type="domain" description="Protein kinase" evidence="8">
    <location>
        <begin position="16"/>
        <end position="289"/>
    </location>
</feature>
<keyword evidence="9" id="KW-0723">Serine/threonine-protein kinase</keyword>
<proteinExistence type="predicted"/>
<sequence>MTTSPQTPTDLYVGDYRVLAKIGEGGMGVVHLAQAPDGSRVALKVLRPHVIGDDEARERLAREVESLRRVTSPRVAEVLDADPWGETPFVATRYVPGLSLHQHVRAEGRIRDDDLRHFAAGLAEAVIAVHQVGVLHRDIKPSNVLLEGRSPVLIDFGLARLAEDPRLTHTGWLLGTPGYLAPEILYGEDATTASDVHAWAATVVFAATGRPPFGTGPAMAIMDRVRRGEHDLSGVPESLYPLVLAGLAPEPEDRPTTGAVVAALRGGTPSSAPADAAAPADPPPTMPWMVADHGAAPTTTVQPATPGTKPLTVLAPPVVPAREPFQQPAAAARASRPPSLLPAGAMRQPSSGSARLQRSLLLGGGFATGAVAFGVAPYLAFATFAVLALVVRTLSWTTESARERQHRRGRRAWYDAPLTVLTTPWYLVVATGGTLLLLVWAGTLASILGVAGLLFRAPSAALLVATGALFTLGLWSGPGSKRLRLPVRRGVVSVTRDVWIGWTVVAGVAIVLGALAWMLLAGEPSWSPQPGPPWREGTLLGTLRAWL</sequence>
<dbReference type="Proteomes" id="UP000291189">
    <property type="component" value="Unassembled WGS sequence"/>
</dbReference>
<dbReference type="InterPro" id="IPR017441">
    <property type="entry name" value="Protein_kinase_ATP_BS"/>
</dbReference>
<dbReference type="GO" id="GO:0004674">
    <property type="term" value="F:protein serine/threonine kinase activity"/>
    <property type="evidence" value="ECO:0007669"/>
    <property type="project" value="UniProtKB-KW"/>
</dbReference>
<keyword evidence="3 9" id="KW-0418">Kinase</keyword>
<feature type="transmembrane region" description="Helical" evidence="7">
    <location>
        <begin position="360"/>
        <end position="391"/>
    </location>
</feature>
<evidence type="ECO:0000256" key="5">
    <source>
        <dbReference type="PROSITE-ProRule" id="PRU10141"/>
    </source>
</evidence>
<dbReference type="SMART" id="SM00220">
    <property type="entry name" value="S_TKc"/>
    <property type="match status" value="1"/>
</dbReference>
<dbReference type="PROSITE" id="PS00108">
    <property type="entry name" value="PROTEIN_KINASE_ST"/>
    <property type="match status" value="1"/>
</dbReference>
<dbReference type="RefSeq" id="WP_129987061.1">
    <property type="nucleotide sequence ID" value="NZ_SDPU01000021.1"/>
</dbReference>
<dbReference type="PANTHER" id="PTHR43289:SF34">
    <property type="entry name" value="SERINE_THREONINE-PROTEIN KINASE YBDM-RELATED"/>
    <property type="match status" value="1"/>
</dbReference>
<feature type="compositionally biased region" description="Low complexity" evidence="6">
    <location>
        <begin position="269"/>
        <end position="279"/>
    </location>
</feature>
<dbReference type="PROSITE" id="PS50011">
    <property type="entry name" value="PROTEIN_KINASE_DOM"/>
    <property type="match status" value="1"/>
</dbReference>
<keyword evidence="7" id="KW-1133">Transmembrane helix</keyword>
<dbReference type="InterPro" id="IPR008271">
    <property type="entry name" value="Ser/Thr_kinase_AS"/>
</dbReference>
<keyword evidence="2 5" id="KW-0547">Nucleotide-binding</keyword>
<feature type="region of interest" description="Disordered" evidence="6">
    <location>
        <begin position="265"/>
        <end position="285"/>
    </location>
</feature>
<feature type="transmembrane region" description="Helical" evidence="7">
    <location>
        <begin position="412"/>
        <end position="429"/>
    </location>
</feature>
<gene>
    <name evidence="9" type="ORF">ETU37_09715</name>
</gene>
<dbReference type="Gene3D" id="1.10.510.10">
    <property type="entry name" value="Transferase(Phosphotransferase) domain 1"/>
    <property type="match status" value="1"/>
</dbReference>
<dbReference type="Gene3D" id="3.30.200.20">
    <property type="entry name" value="Phosphorylase Kinase, domain 1"/>
    <property type="match status" value="1"/>
</dbReference>
<evidence type="ECO:0000256" key="6">
    <source>
        <dbReference type="SAM" id="MobiDB-lite"/>
    </source>
</evidence>
<evidence type="ECO:0000259" key="8">
    <source>
        <dbReference type="PROSITE" id="PS50011"/>
    </source>
</evidence>
<dbReference type="PANTHER" id="PTHR43289">
    <property type="entry name" value="MITOGEN-ACTIVATED PROTEIN KINASE KINASE KINASE 20-RELATED"/>
    <property type="match status" value="1"/>
</dbReference>